<dbReference type="CDD" id="cd17486">
    <property type="entry name" value="MFS_AmpG_like"/>
    <property type="match status" value="1"/>
</dbReference>
<evidence type="ECO:0000256" key="3">
    <source>
        <dbReference type="ARBA" id="ARBA00022448"/>
    </source>
</evidence>
<dbReference type="PANTHER" id="PTHR12778:SF10">
    <property type="entry name" value="MAJOR FACILITATOR SUPERFAMILY DOMAIN-CONTAINING PROTEIN 3"/>
    <property type="match status" value="1"/>
</dbReference>
<organism evidence="8 9">
    <name type="scientific">Oceanibaculum pacificum</name>
    <dbReference type="NCBI Taxonomy" id="580166"/>
    <lineage>
        <taxon>Bacteria</taxon>
        <taxon>Pseudomonadati</taxon>
        <taxon>Pseudomonadota</taxon>
        <taxon>Alphaproteobacteria</taxon>
        <taxon>Rhodospirillales</taxon>
        <taxon>Oceanibaculaceae</taxon>
        <taxon>Oceanibaculum</taxon>
    </lineage>
</organism>
<feature type="transmembrane region" description="Helical" evidence="7">
    <location>
        <begin position="20"/>
        <end position="42"/>
    </location>
</feature>
<dbReference type="Proteomes" id="UP000076400">
    <property type="component" value="Unassembled WGS sequence"/>
</dbReference>
<dbReference type="InterPro" id="IPR004752">
    <property type="entry name" value="AmpG_permease/AT-1"/>
</dbReference>
<feature type="transmembrane region" description="Helical" evidence="7">
    <location>
        <begin position="48"/>
        <end position="67"/>
    </location>
</feature>
<dbReference type="GO" id="GO:0016020">
    <property type="term" value="C:membrane"/>
    <property type="evidence" value="ECO:0007669"/>
    <property type="project" value="UniProtKB-SubCell"/>
</dbReference>
<keyword evidence="6 7" id="KW-0472">Membrane</keyword>
<evidence type="ECO:0000256" key="7">
    <source>
        <dbReference type="SAM" id="Phobius"/>
    </source>
</evidence>
<comment type="similarity">
    <text evidence="2">Belongs to the major facilitator superfamily.</text>
</comment>
<comment type="subcellular location">
    <subcellularLocation>
        <location evidence="1">Membrane</location>
        <topology evidence="1">Multi-pass membrane protein</topology>
    </subcellularLocation>
</comment>
<dbReference type="Gene3D" id="1.20.1250.20">
    <property type="entry name" value="MFS general substrate transporter like domains"/>
    <property type="match status" value="2"/>
</dbReference>
<proteinExistence type="inferred from homology"/>
<evidence type="ECO:0000313" key="9">
    <source>
        <dbReference type="Proteomes" id="UP000076400"/>
    </source>
</evidence>
<dbReference type="Pfam" id="PF07690">
    <property type="entry name" value="MFS_1"/>
    <property type="match status" value="1"/>
</dbReference>
<dbReference type="InterPro" id="IPR036259">
    <property type="entry name" value="MFS_trans_sf"/>
</dbReference>
<sequence length="443" mass="47323">MRGWIADFAIYAERPVLAQLFLGFASGLPLLLTLSTLTVWLAEVGVSKTSIGLFALVGAPYTFKFLWAPLIDRLPIPPFTSLLGRRRGWMVATQFGLILSLLGLGASDPAVDAGRTALFAVLVAFFSASQDIVIDAYRVESLSERQQGAGAGILVFGYRMAMLVAGAGALYLAAFHGWFVTYAVMSALVLVGMVTILLSPEPQAADDAADRADARHRTRGLTGKRAALAGWLYRAVIAPFADFMRRGHWLTILLFIVLYKFGDALAGVMANPFYIEMGFSKIEIANISKLFGLVATLAGGLLGGIMVARLGLLKSLLVCGFLQMASNLMFAVQAMVGYDLAMLTVTIGLENFTGGMGTAAFVAYLSSLCNVAYTATQYALLSSFMAFARTILASSGGWIADHVDWVSFFLISTAAAIPGLLVLVWIMRVLPPPQAKAVPASAE</sequence>
<evidence type="ECO:0000256" key="2">
    <source>
        <dbReference type="ARBA" id="ARBA00008335"/>
    </source>
</evidence>
<evidence type="ECO:0000313" key="8">
    <source>
        <dbReference type="EMBL" id="KZD12928.1"/>
    </source>
</evidence>
<dbReference type="GO" id="GO:0022857">
    <property type="term" value="F:transmembrane transporter activity"/>
    <property type="evidence" value="ECO:0007669"/>
    <property type="project" value="InterPro"/>
</dbReference>
<dbReference type="EMBL" id="LPXN01000001">
    <property type="protein sequence ID" value="KZD12928.1"/>
    <property type="molecule type" value="Genomic_DNA"/>
</dbReference>
<dbReference type="PANTHER" id="PTHR12778">
    <property type="entry name" value="SOLUTE CARRIER FAMILY 33 ACETYL-COA TRANSPORTER -RELATED"/>
    <property type="match status" value="1"/>
</dbReference>
<accession>A0A154WHC1</accession>
<name>A0A154WHC1_9PROT</name>
<dbReference type="InterPro" id="IPR011701">
    <property type="entry name" value="MFS"/>
</dbReference>
<reference evidence="8 9" key="1">
    <citation type="submission" date="2015-12" db="EMBL/GenBank/DDBJ databases">
        <title>Genome sequence of Oceanibaculum pacificum MCCC 1A02656.</title>
        <authorList>
            <person name="Lu L."/>
            <person name="Lai Q."/>
            <person name="Shao Z."/>
            <person name="Qian P."/>
        </authorList>
    </citation>
    <scope>NUCLEOTIDE SEQUENCE [LARGE SCALE GENOMIC DNA]</scope>
    <source>
        <strain evidence="8 9">MCCC 1A02656</strain>
    </source>
</reference>
<feature type="transmembrane region" description="Helical" evidence="7">
    <location>
        <begin position="149"/>
        <end position="173"/>
    </location>
</feature>
<evidence type="ECO:0000256" key="1">
    <source>
        <dbReference type="ARBA" id="ARBA00004141"/>
    </source>
</evidence>
<protein>
    <submittedName>
        <fullName evidence="8">MFS transporter permease</fullName>
    </submittedName>
</protein>
<dbReference type="NCBIfam" id="TIGR00901">
    <property type="entry name" value="2A0125"/>
    <property type="match status" value="1"/>
</dbReference>
<comment type="caution">
    <text evidence="8">The sequence shown here is derived from an EMBL/GenBank/DDBJ whole genome shotgun (WGS) entry which is preliminary data.</text>
</comment>
<dbReference type="AlphaFoldDB" id="A0A154WHC1"/>
<evidence type="ECO:0000256" key="4">
    <source>
        <dbReference type="ARBA" id="ARBA00022692"/>
    </source>
</evidence>
<keyword evidence="5 7" id="KW-1133">Transmembrane helix</keyword>
<feature type="transmembrane region" description="Helical" evidence="7">
    <location>
        <begin position="290"/>
        <end position="308"/>
    </location>
</feature>
<feature type="transmembrane region" description="Helical" evidence="7">
    <location>
        <begin position="88"/>
        <end position="106"/>
    </location>
</feature>
<keyword evidence="4 7" id="KW-0812">Transmembrane</keyword>
<feature type="transmembrane region" description="Helical" evidence="7">
    <location>
        <begin position="179"/>
        <end position="198"/>
    </location>
</feature>
<feature type="transmembrane region" description="Helical" evidence="7">
    <location>
        <begin position="118"/>
        <end position="137"/>
    </location>
</feature>
<keyword evidence="3" id="KW-0813">Transport</keyword>
<feature type="transmembrane region" description="Helical" evidence="7">
    <location>
        <begin position="378"/>
        <end position="399"/>
    </location>
</feature>
<dbReference type="SUPFAM" id="SSF103473">
    <property type="entry name" value="MFS general substrate transporter"/>
    <property type="match status" value="1"/>
</dbReference>
<gene>
    <name evidence="8" type="ORF">AUP43_00055</name>
</gene>
<feature type="transmembrane region" description="Helical" evidence="7">
    <location>
        <begin position="342"/>
        <end position="366"/>
    </location>
</feature>
<evidence type="ECO:0000256" key="6">
    <source>
        <dbReference type="ARBA" id="ARBA00023136"/>
    </source>
</evidence>
<feature type="transmembrane region" description="Helical" evidence="7">
    <location>
        <begin position="249"/>
        <end position="270"/>
    </location>
</feature>
<evidence type="ECO:0000256" key="5">
    <source>
        <dbReference type="ARBA" id="ARBA00022989"/>
    </source>
</evidence>
<feature type="transmembrane region" description="Helical" evidence="7">
    <location>
        <begin position="405"/>
        <end position="426"/>
    </location>
</feature>
<dbReference type="STRING" id="580166.AUP43_00055"/>
<keyword evidence="9" id="KW-1185">Reference proteome</keyword>